<dbReference type="AlphaFoldDB" id="A0A8T3CVI6"/>
<dbReference type="SMART" id="SM00034">
    <property type="entry name" value="CLECT"/>
    <property type="match status" value="1"/>
</dbReference>
<accession>A0A8T3CVI6</accession>
<keyword evidence="1" id="KW-0430">Lectin</keyword>
<dbReference type="InterPro" id="IPR018378">
    <property type="entry name" value="C-type_lectin_CS"/>
</dbReference>
<dbReference type="Proteomes" id="UP000829720">
    <property type="component" value="Unassembled WGS sequence"/>
</dbReference>
<dbReference type="PROSITE" id="PS00615">
    <property type="entry name" value="C_TYPE_LECTIN_1"/>
    <property type="match status" value="1"/>
</dbReference>
<protein>
    <recommendedName>
        <fullName evidence="5">C-type lectin domain-containing protein</fullName>
    </recommendedName>
</protein>
<name>A0A8T3CVI6_9TELE</name>
<evidence type="ECO:0000313" key="6">
    <source>
        <dbReference type="EMBL" id="KAI1887284.1"/>
    </source>
</evidence>
<comment type="caution">
    <text evidence="6">The sequence shown here is derived from an EMBL/GenBank/DDBJ whole genome shotgun (WGS) entry which is preliminary data.</text>
</comment>
<evidence type="ECO:0000259" key="5">
    <source>
        <dbReference type="PROSITE" id="PS50041"/>
    </source>
</evidence>
<dbReference type="InterPro" id="IPR050111">
    <property type="entry name" value="C-type_lectin/snaclec_domain"/>
</dbReference>
<feature type="transmembrane region" description="Helical" evidence="4">
    <location>
        <begin position="43"/>
        <end position="66"/>
    </location>
</feature>
<dbReference type="SUPFAM" id="SSF56436">
    <property type="entry name" value="C-type lectin-like"/>
    <property type="match status" value="1"/>
</dbReference>
<dbReference type="InterPro" id="IPR016186">
    <property type="entry name" value="C-type_lectin-like/link_sf"/>
</dbReference>
<keyword evidence="4" id="KW-1133">Transmembrane helix</keyword>
<proteinExistence type="predicted"/>
<dbReference type="InterPro" id="IPR016187">
    <property type="entry name" value="CTDL_fold"/>
</dbReference>
<keyword evidence="4" id="KW-0472">Membrane</keyword>
<evidence type="ECO:0000256" key="1">
    <source>
        <dbReference type="ARBA" id="ARBA00022734"/>
    </source>
</evidence>
<evidence type="ECO:0000313" key="7">
    <source>
        <dbReference type="Proteomes" id="UP000829720"/>
    </source>
</evidence>
<sequence length="196" mass="22422">MEMSDDIYANAETIRNIKSTSTPDQNPPNSQGKQHSGGRNYRLTAVCLGLLTILLLTVITAIGIYYNGVQNNTMDWIRFHCSCYYVSNEIKTWSESRQYCRARGADLVIINSKEEQMFLSGFQNRWIGLTDDDEEGTWKWVDGTTLITGYWRSGQPDDWYNEDCAAIQKEMSDLYSWNDASCSVAIHWICEKTAPL</sequence>
<keyword evidence="7" id="KW-1185">Reference proteome</keyword>
<feature type="domain" description="C-type lectin" evidence="5">
    <location>
        <begin position="79"/>
        <end position="191"/>
    </location>
</feature>
<dbReference type="InterPro" id="IPR033989">
    <property type="entry name" value="CD209-like_CTLD"/>
</dbReference>
<organism evidence="6 7">
    <name type="scientific">Albula goreensis</name>
    <dbReference type="NCBI Taxonomy" id="1534307"/>
    <lineage>
        <taxon>Eukaryota</taxon>
        <taxon>Metazoa</taxon>
        <taxon>Chordata</taxon>
        <taxon>Craniata</taxon>
        <taxon>Vertebrata</taxon>
        <taxon>Euteleostomi</taxon>
        <taxon>Actinopterygii</taxon>
        <taxon>Neopterygii</taxon>
        <taxon>Teleostei</taxon>
        <taxon>Albuliformes</taxon>
        <taxon>Albulidae</taxon>
        <taxon>Albula</taxon>
    </lineage>
</organism>
<dbReference type="InterPro" id="IPR001304">
    <property type="entry name" value="C-type_lectin-like"/>
</dbReference>
<dbReference type="EMBL" id="JAERUA010000018">
    <property type="protein sequence ID" value="KAI1887284.1"/>
    <property type="molecule type" value="Genomic_DNA"/>
</dbReference>
<dbReference type="GO" id="GO:0030246">
    <property type="term" value="F:carbohydrate binding"/>
    <property type="evidence" value="ECO:0007669"/>
    <property type="project" value="UniProtKB-KW"/>
</dbReference>
<dbReference type="PROSITE" id="PS50041">
    <property type="entry name" value="C_TYPE_LECTIN_2"/>
    <property type="match status" value="1"/>
</dbReference>
<reference evidence="6" key="1">
    <citation type="submission" date="2021-01" db="EMBL/GenBank/DDBJ databases">
        <authorList>
            <person name="Zahm M."/>
            <person name="Roques C."/>
            <person name="Cabau C."/>
            <person name="Klopp C."/>
            <person name="Donnadieu C."/>
            <person name="Jouanno E."/>
            <person name="Lampietro C."/>
            <person name="Louis A."/>
            <person name="Herpin A."/>
            <person name="Echchiki A."/>
            <person name="Berthelot C."/>
            <person name="Parey E."/>
            <person name="Roest-Crollius H."/>
            <person name="Braasch I."/>
            <person name="Postlethwait J."/>
            <person name="Bobe J."/>
            <person name="Montfort J."/>
            <person name="Bouchez O."/>
            <person name="Begum T."/>
            <person name="Mejri S."/>
            <person name="Adams A."/>
            <person name="Chen W.-J."/>
            <person name="Guiguen Y."/>
        </authorList>
    </citation>
    <scope>NUCLEOTIDE SEQUENCE</scope>
    <source>
        <tissue evidence="6">Blood</tissue>
    </source>
</reference>
<keyword evidence="2" id="KW-1015">Disulfide bond</keyword>
<dbReference type="Gene3D" id="3.10.100.10">
    <property type="entry name" value="Mannose-Binding Protein A, subunit A"/>
    <property type="match status" value="1"/>
</dbReference>
<dbReference type="OrthoDB" id="6337382at2759"/>
<gene>
    <name evidence="6" type="ORF">AGOR_G00188650</name>
</gene>
<dbReference type="PANTHER" id="PTHR22803">
    <property type="entry name" value="MANNOSE, PHOSPHOLIPASE, LECTIN RECEPTOR RELATED"/>
    <property type="match status" value="1"/>
</dbReference>
<evidence type="ECO:0000256" key="3">
    <source>
        <dbReference type="SAM" id="MobiDB-lite"/>
    </source>
</evidence>
<keyword evidence="4" id="KW-0812">Transmembrane</keyword>
<dbReference type="CDD" id="cd03590">
    <property type="entry name" value="CLECT_DC-SIGN_like"/>
    <property type="match status" value="1"/>
</dbReference>
<dbReference type="Pfam" id="PF00059">
    <property type="entry name" value="Lectin_C"/>
    <property type="match status" value="1"/>
</dbReference>
<feature type="region of interest" description="Disordered" evidence="3">
    <location>
        <begin position="17"/>
        <end position="37"/>
    </location>
</feature>
<evidence type="ECO:0000256" key="2">
    <source>
        <dbReference type="ARBA" id="ARBA00023157"/>
    </source>
</evidence>
<feature type="compositionally biased region" description="Polar residues" evidence="3">
    <location>
        <begin position="17"/>
        <end position="34"/>
    </location>
</feature>
<evidence type="ECO:0000256" key="4">
    <source>
        <dbReference type="SAM" id="Phobius"/>
    </source>
</evidence>